<evidence type="ECO:0000313" key="1">
    <source>
        <dbReference type="Proteomes" id="UP000095287"/>
    </source>
</evidence>
<name>A0A1I8A508_9BILA</name>
<keyword evidence="1" id="KW-1185">Reference proteome</keyword>
<proteinExistence type="predicted"/>
<evidence type="ECO:0000313" key="2">
    <source>
        <dbReference type="WBParaSite" id="L893_g32645.t1"/>
    </source>
</evidence>
<dbReference type="WBParaSite" id="L893_g32645.t1">
    <property type="protein sequence ID" value="L893_g32645.t1"/>
    <property type="gene ID" value="L893_g32645"/>
</dbReference>
<reference evidence="2" key="1">
    <citation type="submission" date="2016-11" db="UniProtKB">
        <authorList>
            <consortium name="WormBaseParasite"/>
        </authorList>
    </citation>
    <scope>IDENTIFICATION</scope>
</reference>
<organism evidence="1 2">
    <name type="scientific">Steinernema glaseri</name>
    <dbReference type="NCBI Taxonomy" id="37863"/>
    <lineage>
        <taxon>Eukaryota</taxon>
        <taxon>Metazoa</taxon>
        <taxon>Ecdysozoa</taxon>
        <taxon>Nematoda</taxon>
        <taxon>Chromadorea</taxon>
        <taxon>Rhabditida</taxon>
        <taxon>Tylenchina</taxon>
        <taxon>Panagrolaimomorpha</taxon>
        <taxon>Strongyloidoidea</taxon>
        <taxon>Steinernematidae</taxon>
        <taxon>Steinernema</taxon>
    </lineage>
</organism>
<sequence length="82" mass="8983">MPSIHNIKNNTAKDIEGGFPVSVSSLYECCEAIVIRMITVFLLIFNGWKGLLSNSACIKLTWQSKANPLSSCVKNSSSFVTK</sequence>
<accession>A0A1I8A508</accession>
<dbReference type="Proteomes" id="UP000095287">
    <property type="component" value="Unplaced"/>
</dbReference>
<protein>
    <submittedName>
        <fullName evidence="2">Uncharacterized protein</fullName>
    </submittedName>
</protein>
<dbReference type="AlphaFoldDB" id="A0A1I8A508"/>